<name>A0ACB9Y5W8_PLABR</name>
<dbReference type="EMBL" id="CM043779">
    <property type="protein sequence ID" value="KAI4837139.1"/>
    <property type="molecule type" value="Genomic_DNA"/>
</dbReference>
<dbReference type="Proteomes" id="UP001056978">
    <property type="component" value="Chromosome 11"/>
</dbReference>
<keyword evidence="2" id="KW-1185">Reference proteome</keyword>
<organism evidence="1 2">
    <name type="scientific">Plasmodium brasilianum</name>
    <dbReference type="NCBI Taxonomy" id="5824"/>
    <lineage>
        <taxon>Eukaryota</taxon>
        <taxon>Sar</taxon>
        <taxon>Alveolata</taxon>
        <taxon>Apicomplexa</taxon>
        <taxon>Aconoidasida</taxon>
        <taxon>Haemosporida</taxon>
        <taxon>Plasmodiidae</taxon>
        <taxon>Plasmodium</taxon>
        <taxon>Plasmodium (Plasmodium)</taxon>
    </lineage>
</organism>
<protein>
    <submittedName>
        <fullName evidence="1">Zinc finger protein</fullName>
    </submittedName>
</protein>
<gene>
    <name evidence="1" type="ORF">MKS88_003609</name>
</gene>
<accession>A0ACB9Y5W8</accession>
<sequence length="261" mass="30320">MSVTLRQHFWKTKLCPLHMENRCKEGDNCDYAHSIEDLRSIPDLKRTKLCYKLLKGEKCFNKKCNYAHNQDELKSAQNLFAYKSSMCKFVANKTCLNGSTCRFAHTIDELRVPRIPEILLEKSNTELVGENDLTTFLDNGNINETNNNRMSMNNDNDNNNIIENSSNNNCKKGSIMNTNSNDSNNNERYNRDNFNKNFDMMLNSFKVMSIANIEHGYNNTNCMKVYNHNNINHMNGNNGLHNNRGERKKKKKIETEIKKNN</sequence>
<reference evidence="1" key="1">
    <citation type="submission" date="2022-06" db="EMBL/GenBank/DDBJ databases">
        <title>The First Complete Genome of the Simian Malaria Parasite Plasmodium brasilianum.</title>
        <authorList>
            <person name="Bajic M."/>
            <person name="Ravishankar S."/>
        </authorList>
    </citation>
    <scope>NUCLEOTIDE SEQUENCE</scope>
    <source>
        <strain evidence="1">Bolivian I</strain>
    </source>
</reference>
<evidence type="ECO:0000313" key="1">
    <source>
        <dbReference type="EMBL" id="KAI4837139.1"/>
    </source>
</evidence>
<evidence type="ECO:0000313" key="2">
    <source>
        <dbReference type="Proteomes" id="UP001056978"/>
    </source>
</evidence>
<proteinExistence type="predicted"/>
<comment type="caution">
    <text evidence="1">The sequence shown here is derived from an EMBL/GenBank/DDBJ whole genome shotgun (WGS) entry which is preliminary data.</text>
</comment>